<protein>
    <submittedName>
        <fullName evidence="2">Uncharacterized conserved protein</fullName>
    </submittedName>
</protein>
<feature type="domain" description="YdhG-like" evidence="1">
    <location>
        <begin position="22"/>
        <end position="113"/>
    </location>
</feature>
<name>A0A239WZZ1_STRAI</name>
<dbReference type="RefSeq" id="WP_017769283.1">
    <property type="nucleotide sequence ID" value="NZ_LT906454.1"/>
</dbReference>
<dbReference type="Proteomes" id="UP000215144">
    <property type="component" value="Chromosome 1"/>
</dbReference>
<sequence>MVERQNPSVVVAYIAKEESQQKRDYLNALRMLIKEVLPEAFEGLAWAMPSYWQGSYLIHFQAYKNHVNVYIGPEGVAFLQPAYPELSYTKRGFKLDYTNPLPDKALKTACQWALKRYGETNEA</sequence>
<dbReference type="Gene3D" id="3.90.1150.200">
    <property type="match status" value="1"/>
</dbReference>
<gene>
    <name evidence="2" type="ORF">SAMEA4504048_01089</name>
</gene>
<reference evidence="2 3" key="1">
    <citation type="submission" date="2017-06" db="EMBL/GenBank/DDBJ databases">
        <authorList>
            <consortium name="Pathogen Informatics"/>
        </authorList>
    </citation>
    <scope>NUCLEOTIDE SEQUENCE [LARGE SCALE GENOMIC DNA]</scope>
    <source>
        <strain evidence="2 3">NCTC11291</strain>
    </source>
</reference>
<dbReference type="KEGG" id="saco:SAME_01089"/>
<dbReference type="OrthoDB" id="115213at2"/>
<organism evidence="2 3">
    <name type="scientific">Streptococcus acidominimus</name>
    <dbReference type="NCBI Taxonomy" id="1326"/>
    <lineage>
        <taxon>Bacteria</taxon>
        <taxon>Bacillati</taxon>
        <taxon>Bacillota</taxon>
        <taxon>Bacilli</taxon>
        <taxon>Lactobacillales</taxon>
        <taxon>Streptococcaceae</taxon>
        <taxon>Streptococcus</taxon>
    </lineage>
</organism>
<dbReference type="SUPFAM" id="SSF159888">
    <property type="entry name" value="YdhG-like"/>
    <property type="match status" value="1"/>
</dbReference>
<accession>A0A239WZZ1</accession>
<dbReference type="InterPro" id="IPR014922">
    <property type="entry name" value="YdhG-like"/>
</dbReference>
<dbReference type="Pfam" id="PF08818">
    <property type="entry name" value="DUF1801"/>
    <property type="match status" value="1"/>
</dbReference>
<dbReference type="EMBL" id="LT906454">
    <property type="protein sequence ID" value="SNV40061.1"/>
    <property type="molecule type" value="Genomic_DNA"/>
</dbReference>
<dbReference type="AlphaFoldDB" id="A0A239WZZ1"/>
<evidence type="ECO:0000313" key="3">
    <source>
        <dbReference type="Proteomes" id="UP000215144"/>
    </source>
</evidence>
<proteinExistence type="predicted"/>
<evidence type="ECO:0000313" key="2">
    <source>
        <dbReference type="EMBL" id="SNV40061.1"/>
    </source>
</evidence>
<evidence type="ECO:0000259" key="1">
    <source>
        <dbReference type="Pfam" id="PF08818"/>
    </source>
</evidence>